<dbReference type="EMBL" id="JACAZF010000010">
    <property type="protein sequence ID" value="KAF7293636.1"/>
    <property type="molecule type" value="Genomic_DNA"/>
</dbReference>
<dbReference type="RefSeq" id="XP_037215799.1">
    <property type="nucleotide sequence ID" value="XM_037367967.1"/>
</dbReference>
<evidence type="ECO:0000256" key="1">
    <source>
        <dbReference type="SAM" id="MobiDB-lite"/>
    </source>
</evidence>
<feature type="region of interest" description="Disordered" evidence="1">
    <location>
        <begin position="421"/>
        <end position="443"/>
    </location>
</feature>
<evidence type="ECO:0000313" key="2">
    <source>
        <dbReference type="EMBL" id="KAF7293636.1"/>
    </source>
</evidence>
<organism evidence="2 3">
    <name type="scientific">Mycena indigotica</name>
    <dbReference type="NCBI Taxonomy" id="2126181"/>
    <lineage>
        <taxon>Eukaryota</taxon>
        <taxon>Fungi</taxon>
        <taxon>Dikarya</taxon>
        <taxon>Basidiomycota</taxon>
        <taxon>Agaricomycotina</taxon>
        <taxon>Agaricomycetes</taxon>
        <taxon>Agaricomycetidae</taxon>
        <taxon>Agaricales</taxon>
        <taxon>Marasmiineae</taxon>
        <taxon>Mycenaceae</taxon>
        <taxon>Mycena</taxon>
    </lineage>
</organism>
<feature type="region of interest" description="Disordered" evidence="1">
    <location>
        <begin position="1"/>
        <end position="30"/>
    </location>
</feature>
<dbReference type="OrthoDB" id="3059728at2759"/>
<dbReference type="AlphaFoldDB" id="A0A8H6S7Q1"/>
<feature type="region of interest" description="Disordered" evidence="1">
    <location>
        <begin position="64"/>
        <end position="92"/>
    </location>
</feature>
<comment type="caution">
    <text evidence="2">The sequence shown here is derived from an EMBL/GenBank/DDBJ whole genome shotgun (WGS) entry which is preliminary data.</text>
</comment>
<keyword evidence="3" id="KW-1185">Reference proteome</keyword>
<dbReference type="Proteomes" id="UP000636479">
    <property type="component" value="Unassembled WGS sequence"/>
</dbReference>
<proteinExistence type="predicted"/>
<feature type="compositionally biased region" description="Basic and acidic residues" evidence="1">
    <location>
        <begin position="83"/>
        <end position="92"/>
    </location>
</feature>
<accession>A0A8H6S7Q1</accession>
<name>A0A8H6S7Q1_9AGAR</name>
<sequence length="642" mass="70862">MGSRTSSRPSPYPARQTLSQQSHDTVTDSPRDDLNHTLWVQLCTQCILISTSMVASTSMMWPLEDKEKNRGPPNPRSLPPNLERPHDELEGSQHSRNIFHHVRVSANQQAKIPATPKLARPQAVPVAEPSLFLDAPPAHPSRLIGIAGALGGSHTSDHQEQELDASDRIFQTSCKLSYRHHVLNRHALVLGFRLVTCRLCLPRLASPRRPLNYSCPCSMLSWLKTMVIMPISMMALPRRRMRKKSFDFTGELQKLNEPGASDRRSFVEQLENAFKTPANIDLHNLLAIDAPPEPPMQFIIDQTSSAPSSSENRRPAIPSYPEYPSPIIDLKEPTLLRGSDSLGSDIGLLPQNGPLTGELNIGFKLGAAYLVKHSSTTLSQSRSFPESVLKSILAHAGEIAAQPRPRVNSDCSLRRSAIGNSRASMTSMRARTRSRPASGISSTGFDSFDEVRRGFEFHANRPTFYPPPPAARNTRAYHGHHDSVFSIGLREQPSSEDLSISLSMNVDDTFSLLARDPRRKRAASDASSFYFKAPAQQSQTSRGHRYRESTASITSFYNCNRSYASHRLSKADSSTSLLAHQYTSQGATGGRAAWARHQHEPSTDSILSDFSVPCLGRPGVGDKICIRPRSCSQLDLRISAGA</sequence>
<protein>
    <submittedName>
        <fullName evidence="2">Uncharacterized protein</fullName>
    </submittedName>
</protein>
<feature type="region of interest" description="Disordered" evidence="1">
    <location>
        <begin position="303"/>
        <end position="323"/>
    </location>
</feature>
<reference evidence="2" key="1">
    <citation type="submission" date="2020-05" db="EMBL/GenBank/DDBJ databases">
        <title>Mycena genomes resolve the evolution of fungal bioluminescence.</title>
        <authorList>
            <person name="Tsai I.J."/>
        </authorList>
    </citation>
    <scope>NUCLEOTIDE SEQUENCE</scope>
    <source>
        <strain evidence="2">171206Taipei</strain>
    </source>
</reference>
<evidence type="ECO:0000313" key="3">
    <source>
        <dbReference type="Proteomes" id="UP000636479"/>
    </source>
</evidence>
<gene>
    <name evidence="2" type="ORF">MIND_01143000</name>
</gene>
<dbReference type="GeneID" id="59350483"/>